<feature type="non-terminal residue" evidence="1">
    <location>
        <position position="1"/>
    </location>
</feature>
<dbReference type="PANTHER" id="PTHR35004">
    <property type="entry name" value="TRANSPOSASE RV3428C-RELATED"/>
    <property type="match status" value="1"/>
</dbReference>
<protein>
    <submittedName>
        <fullName evidence="1">DDE-type integrase/transposase/recombinase</fullName>
    </submittedName>
</protein>
<name>A0A844NWM9_PSEAI</name>
<evidence type="ECO:0000313" key="1">
    <source>
        <dbReference type="EMBL" id="MUI40035.1"/>
    </source>
</evidence>
<dbReference type="EMBL" id="WOAD01000272">
    <property type="protein sequence ID" value="MUI40035.1"/>
    <property type="molecule type" value="Genomic_DNA"/>
</dbReference>
<reference evidence="1 2" key="1">
    <citation type="submission" date="2019-11" db="EMBL/GenBank/DDBJ databases">
        <title>Genomes of ocular Pseudomonas aeruginosa isolates.</title>
        <authorList>
            <person name="Khan M."/>
            <person name="Rice S.A."/>
            <person name="Willcox M.D.P."/>
            <person name="Stapleton F."/>
        </authorList>
    </citation>
    <scope>NUCLEOTIDE SEQUENCE [LARGE SCALE GENOMIC DNA]</scope>
    <source>
        <strain evidence="1 2">PA221</strain>
    </source>
</reference>
<gene>
    <name evidence="1" type="ORF">GNQ48_34460</name>
</gene>
<sequence length="82" mass="9000">HRVGEKLFVDYAGQTVPVIDRHSGEIRQAQVFVAVLGASSYTFAEATWSQQLPDWLGSHTRCFAFLGGVPEIVVPDNLRSAV</sequence>
<proteinExistence type="predicted"/>
<dbReference type="AlphaFoldDB" id="A0A844NWM9"/>
<dbReference type="Proteomes" id="UP000433532">
    <property type="component" value="Unassembled WGS sequence"/>
</dbReference>
<evidence type="ECO:0000313" key="2">
    <source>
        <dbReference type="Proteomes" id="UP000433532"/>
    </source>
</evidence>
<organism evidence="1 2">
    <name type="scientific">Pseudomonas aeruginosa</name>
    <dbReference type="NCBI Taxonomy" id="287"/>
    <lineage>
        <taxon>Bacteria</taxon>
        <taxon>Pseudomonadati</taxon>
        <taxon>Pseudomonadota</taxon>
        <taxon>Gammaproteobacteria</taxon>
        <taxon>Pseudomonadales</taxon>
        <taxon>Pseudomonadaceae</taxon>
        <taxon>Pseudomonas</taxon>
    </lineage>
</organism>
<dbReference type="PANTHER" id="PTHR35004:SF8">
    <property type="entry name" value="TRANSPOSASE RV3428C-RELATED"/>
    <property type="match status" value="1"/>
</dbReference>
<feature type="non-terminal residue" evidence="1">
    <location>
        <position position="82"/>
    </location>
</feature>
<comment type="caution">
    <text evidence="1">The sequence shown here is derived from an EMBL/GenBank/DDBJ whole genome shotgun (WGS) entry which is preliminary data.</text>
</comment>
<accession>A0A844NWM9</accession>